<comment type="PTM">
    <text evidence="8">Glycosylated.</text>
</comment>
<keyword evidence="3 7" id="KW-1015">Disulfide bond</keyword>
<evidence type="ECO:0000256" key="4">
    <source>
        <dbReference type="ARBA" id="ARBA00023180"/>
    </source>
</evidence>
<dbReference type="SUPFAM" id="SSF63829">
    <property type="entry name" value="Calcium-dependent phosphotriesterase"/>
    <property type="match status" value="1"/>
</dbReference>
<feature type="binding site" evidence="6">
    <location>
        <position position="248"/>
    </location>
    <ligand>
        <name>Ca(2+)</name>
        <dbReference type="ChEBI" id="CHEBI:29108"/>
        <label>1</label>
        <note>catalytic</note>
    </ligand>
</feature>
<keyword evidence="6" id="KW-0106">Calcium</keyword>
<evidence type="ECO:0000256" key="1">
    <source>
        <dbReference type="ARBA" id="ARBA00008595"/>
    </source>
</evidence>
<evidence type="ECO:0000313" key="11">
    <source>
        <dbReference type="Proteomes" id="UP000077266"/>
    </source>
</evidence>
<feature type="disulfide bond" description="In form B" evidence="7">
    <location>
        <begin position="41"/>
        <end position="400"/>
    </location>
</feature>
<comment type="cofactor">
    <cofactor evidence="6">
        <name>Ca(2+)</name>
        <dbReference type="ChEBI" id="CHEBI:29108"/>
    </cofactor>
    <text evidence="6">Binds 2 calcium ions per subunit.</text>
</comment>
<feature type="chain" id="PRO_5007859370" evidence="9">
    <location>
        <begin position="19"/>
        <end position="402"/>
    </location>
</feature>
<feature type="binding site" evidence="6">
    <location>
        <position position="52"/>
    </location>
    <ligand>
        <name>Ca(2+)</name>
        <dbReference type="ChEBI" id="CHEBI:29108"/>
        <label>1</label>
        <note>catalytic</note>
    </ligand>
</feature>
<dbReference type="AlphaFoldDB" id="A0A165IMX9"/>
<evidence type="ECO:0000256" key="6">
    <source>
        <dbReference type="PIRSR" id="PIRSR602640-2"/>
    </source>
</evidence>
<keyword evidence="9" id="KW-0732">Signal</keyword>
<reference evidence="10 11" key="1">
    <citation type="journal article" date="2016" name="Mol. Biol. Evol.">
        <title>Comparative Genomics of Early-Diverging Mushroom-Forming Fungi Provides Insights into the Origins of Lignocellulose Decay Capabilities.</title>
        <authorList>
            <person name="Nagy L.G."/>
            <person name="Riley R."/>
            <person name="Tritt A."/>
            <person name="Adam C."/>
            <person name="Daum C."/>
            <person name="Floudas D."/>
            <person name="Sun H."/>
            <person name="Yadav J.S."/>
            <person name="Pangilinan J."/>
            <person name="Larsson K.H."/>
            <person name="Matsuura K."/>
            <person name="Barry K."/>
            <person name="Labutti K."/>
            <person name="Kuo R."/>
            <person name="Ohm R.A."/>
            <person name="Bhattacharya S.S."/>
            <person name="Shirouzu T."/>
            <person name="Yoshinaga Y."/>
            <person name="Martin F.M."/>
            <person name="Grigoriev I.V."/>
            <person name="Hibbett D.S."/>
        </authorList>
    </citation>
    <scope>NUCLEOTIDE SEQUENCE [LARGE SCALE GENOMIC DNA]</scope>
    <source>
        <strain evidence="10 11">HHB12029</strain>
    </source>
</reference>
<evidence type="ECO:0000256" key="3">
    <source>
        <dbReference type="ARBA" id="ARBA00023157"/>
    </source>
</evidence>
<dbReference type="InterPro" id="IPR051288">
    <property type="entry name" value="Serum_paraoxonase/arylesterase"/>
</dbReference>
<evidence type="ECO:0000256" key="5">
    <source>
        <dbReference type="PIRSR" id="PIRSR602640-1"/>
    </source>
</evidence>
<gene>
    <name evidence="10" type="ORF">EXIGLDRAFT_38791</name>
</gene>
<keyword evidence="11" id="KW-1185">Reference proteome</keyword>
<evidence type="ECO:0000256" key="2">
    <source>
        <dbReference type="ARBA" id="ARBA00022801"/>
    </source>
</evidence>
<protein>
    <submittedName>
        <fullName evidence="10">Calcium-dependent phosphotriesterase</fullName>
    </submittedName>
</protein>
<dbReference type="EMBL" id="KV425986">
    <property type="protein sequence ID" value="KZV93624.1"/>
    <property type="molecule type" value="Genomic_DNA"/>
</dbReference>
<feature type="binding site" evidence="6">
    <location>
        <position position="123"/>
    </location>
    <ligand>
        <name>Ca(2+)</name>
        <dbReference type="ChEBI" id="CHEBI:29108"/>
        <label>1</label>
        <note>catalytic</note>
    </ligand>
</feature>
<accession>A0A165IMX9</accession>
<dbReference type="InParanoid" id="A0A165IMX9"/>
<evidence type="ECO:0000256" key="9">
    <source>
        <dbReference type="SAM" id="SignalP"/>
    </source>
</evidence>
<proteinExistence type="inferred from homology"/>
<dbReference type="GO" id="GO:0046872">
    <property type="term" value="F:metal ion binding"/>
    <property type="evidence" value="ECO:0007669"/>
    <property type="project" value="UniProtKB-KW"/>
</dbReference>
<sequence length="402" mass="43543">MPGVLTTGFVVLVAVCAALLYPTVERLGAFRTVQPTGSRDCITVPELQSCEDIALDHSTGLLYAACSTVQDRINWLHWLPEIQDRKQYEYLATYDASSRTVKRLDIAPGGKFDATRSASLHGLDVVPSAANPKELFLYVINHRLPATIDEFVKNGTVDVIEVFKTRAGSATLEHLHTFSDPSTMIGANGISGSPDGKSLYFTNSEGKKMSWRDTLQRTLEMFRASTSVVYCHVDKGCSFVASGLHGVNGIVRAPSNNTLYVASSTHALILVHEVSEDGTIVPTETIPMGAVLLPSLRLSLIAVEGLPVDNLAMDKDGVIWAAAFPKAITLATCMQDYTFQCRVPATALSVSKGKAPAPYTVERVFEDNGTITSGVTAVVHDAERKRLFMSGAMQQWLTVCNV</sequence>
<evidence type="ECO:0000313" key="10">
    <source>
        <dbReference type="EMBL" id="KZV93624.1"/>
    </source>
</evidence>
<evidence type="ECO:0000256" key="8">
    <source>
        <dbReference type="PIRSR" id="PIRSR602640-4"/>
    </source>
</evidence>
<dbReference type="GO" id="GO:0004064">
    <property type="term" value="F:arylesterase activity"/>
    <property type="evidence" value="ECO:0007669"/>
    <property type="project" value="InterPro"/>
</dbReference>
<evidence type="ECO:0000256" key="7">
    <source>
        <dbReference type="PIRSR" id="PIRSR602640-3"/>
    </source>
</evidence>
<dbReference type="Proteomes" id="UP000077266">
    <property type="component" value="Unassembled WGS sequence"/>
</dbReference>
<dbReference type="PANTHER" id="PTHR11799:SF12">
    <property type="entry name" value="PARAOXONASE-RELATED"/>
    <property type="match status" value="1"/>
</dbReference>
<keyword evidence="4 8" id="KW-0325">Glycoprotein</keyword>
<keyword evidence="2" id="KW-0378">Hydrolase</keyword>
<feature type="binding site" evidence="6">
    <location>
        <position position="188"/>
    </location>
    <ligand>
        <name>Ca(2+)</name>
        <dbReference type="ChEBI" id="CHEBI:29108"/>
        <label>1</label>
        <note>catalytic</note>
    </ligand>
</feature>
<dbReference type="OrthoDB" id="5307922at2759"/>
<feature type="binding site" evidence="6">
    <location>
        <position position="309"/>
    </location>
    <ligand>
        <name>Ca(2+)</name>
        <dbReference type="ChEBI" id="CHEBI:29108"/>
        <label>1</label>
        <note>catalytic</note>
    </ligand>
</feature>
<feature type="glycosylation site" description="N-linked (GlcNAc...) asparagine" evidence="8">
    <location>
        <position position="368"/>
    </location>
</feature>
<feature type="signal peptide" evidence="9">
    <location>
        <begin position="1"/>
        <end position="18"/>
    </location>
</feature>
<comment type="similarity">
    <text evidence="1">Belongs to the paraoxonase family.</text>
</comment>
<feature type="binding site" evidence="6">
    <location>
        <position position="310"/>
    </location>
    <ligand>
        <name>Ca(2+)</name>
        <dbReference type="ChEBI" id="CHEBI:29108"/>
        <label>1</label>
        <note>catalytic</note>
    </ligand>
</feature>
<dbReference type="PANTHER" id="PTHR11799">
    <property type="entry name" value="PARAOXONASE"/>
    <property type="match status" value="1"/>
</dbReference>
<dbReference type="InterPro" id="IPR002640">
    <property type="entry name" value="Arylesterase"/>
</dbReference>
<feature type="active site" description="Proton acceptor" evidence="5">
    <location>
        <position position="121"/>
    </location>
</feature>
<organism evidence="10 11">
    <name type="scientific">Exidia glandulosa HHB12029</name>
    <dbReference type="NCBI Taxonomy" id="1314781"/>
    <lineage>
        <taxon>Eukaryota</taxon>
        <taxon>Fungi</taxon>
        <taxon>Dikarya</taxon>
        <taxon>Basidiomycota</taxon>
        <taxon>Agaricomycotina</taxon>
        <taxon>Agaricomycetes</taxon>
        <taxon>Auriculariales</taxon>
        <taxon>Exidiaceae</taxon>
        <taxon>Exidia</taxon>
    </lineage>
</organism>
<name>A0A165IMX9_EXIGL</name>
<keyword evidence="6" id="KW-0479">Metal-binding</keyword>
<dbReference type="Gene3D" id="2.120.10.30">
    <property type="entry name" value="TolB, C-terminal domain"/>
    <property type="match status" value="1"/>
</dbReference>
<dbReference type="InterPro" id="IPR011042">
    <property type="entry name" value="6-blade_b-propeller_TolB-like"/>
</dbReference>
<dbReference type="Pfam" id="PF01731">
    <property type="entry name" value="Arylesterase"/>
    <property type="match status" value="1"/>
</dbReference>